<dbReference type="Proteomes" id="UP001054252">
    <property type="component" value="Unassembled WGS sequence"/>
</dbReference>
<gene>
    <name evidence="1" type="ORF">SLEP1_g3718</name>
</gene>
<dbReference type="AlphaFoldDB" id="A0AAV5HS37"/>
<organism evidence="1 2">
    <name type="scientific">Rubroshorea leprosula</name>
    <dbReference type="NCBI Taxonomy" id="152421"/>
    <lineage>
        <taxon>Eukaryota</taxon>
        <taxon>Viridiplantae</taxon>
        <taxon>Streptophyta</taxon>
        <taxon>Embryophyta</taxon>
        <taxon>Tracheophyta</taxon>
        <taxon>Spermatophyta</taxon>
        <taxon>Magnoliopsida</taxon>
        <taxon>eudicotyledons</taxon>
        <taxon>Gunneridae</taxon>
        <taxon>Pentapetalae</taxon>
        <taxon>rosids</taxon>
        <taxon>malvids</taxon>
        <taxon>Malvales</taxon>
        <taxon>Dipterocarpaceae</taxon>
        <taxon>Rubroshorea</taxon>
    </lineage>
</organism>
<evidence type="ECO:0000313" key="1">
    <source>
        <dbReference type="EMBL" id="GKU89595.1"/>
    </source>
</evidence>
<accession>A0AAV5HS37</accession>
<dbReference type="EMBL" id="BPVZ01000003">
    <property type="protein sequence ID" value="GKU89595.1"/>
    <property type="molecule type" value="Genomic_DNA"/>
</dbReference>
<proteinExistence type="predicted"/>
<comment type="caution">
    <text evidence="1">The sequence shown here is derived from an EMBL/GenBank/DDBJ whole genome shotgun (WGS) entry which is preliminary data.</text>
</comment>
<reference evidence="1 2" key="1">
    <citation type="journal article" date="2021" name="Commun. Biol.">
        <title>The genome of Shorea leprosula (Dipterocarpaceae) highlights the ecological relevance of drought in aseasonal tropical rainforests.</title>
        <authorList>
            <person name="Ng K.K.S."/>
            <person name="Kobayashi M.J."/>
            <person name="Fawcett J.A."/>
            <person name="Hatakeyama M."/>
            <person name="Paape T."/>
            <person name="Ng C.H."/>
            <person name="Ang C.C."/>
            <person name="Tnah L.H."/>
            <person name="Lee C.T."/>
            <person name="Nishiyama T."/>
            <person name="Sese J."/>
            <person name="O'Brien M.J."/>
            <person name="Copetti D."/>
            <person name="Mohd Noor M.I."/>
            <person name="Ong R.C."/>
            <person name="Putra M."/>
            <person name="Sireger I.Z."/>
            <person name="Indrioko S."/>
            <person name="Kosugi Y."/>
            <person name="Izuno A."/>
            <person name="Isagi Y."/>
            <person name="Lee S.L."/>
            <person name="Shimizu K.K."/>
        </authorList>
    </citation>
    <scope>NUCLEOTIDE SEQUENCE [LARGE SCALE GENOMIC DNA]</scope>
    <source>
        <strain evidence="1">214</strain>
    </source>
</reference>
<evidence type="ECO:0000313" key="2">
    <source>
        <dbReference type="Proteomes" id="UP001054252"/>
    </source>
</evidence>
<sequence length="75" mass="8537">MGYEVKGVAQWKRSRTCSVHKELNFRICPALLCPSAGCSYFVGGDLLRFWFPMNFLHFSPASPSHNSDSCWIYGM</sequence>
<name>A0AAV5HS37_9ROSI</name>
<protein>
    <submittedName>
        <fullName evidence="1">Uncharacterized protein</fullName>
    </submittedName>
</protein>
<keyword evidence="2" id="KW-1185">Reference proteome</keyword>